<dbReference type="Gene3D" id="3.10.105.10">
    <property type="entry name" value="Dipeptide-binding Protein, Domain 3"/>
    <property type="match status" value="1"/>
</dbReference>
<keyword evidence="8" id="KW-1185">Reference proteome</keyword>
<dbReference type="PANTHER" id="PTHR30290">
    <property type="entry name" value="PERIPLASMIC BINDING COMPONENT OF ABC TRANSPORTER"/>
    <property type="match status" value="1"/>
</dbReference>
<dbReference type="InterPro" id="IPR039424">
    <property type="entry name" value="SBP_5"/>
</dbReference>
<feature type="domain" description="Solute-binding protein family 5" evidence="6">
    <location>
        <begin position="95"/>
        <end position="458"/>
    </location>
</feature>
<dbReference type="Gene3D" id="3.40.190.10">
    <property type="entry name" value="Periplasmic binding protein-like II"/>
    <property type="match status" value="1"/>
</dbReference>
<dbReference type="PROSITE" id="PS51257">
    <property type="entry name" value="PROKAR_LIPOPROTEIN"/>
    <property type="match status" value="1"/>
</dbReference>
<evidence type="ECO:0000256" key="2">
    <source>
        <dbReference type="ARBA" id="ARBA00022448"/>
    </source>
</evidence>
<dbReference type="Proteomes" id="UP000269883">
    <property type="component" value="Chromosome"/>
</dbReference>
<protein>
    <submittedName>
        <fullName evidence="7">Peptide ABC transporter periplasmic protein</fullName>
    </submittedName>
</protein>
<dbReference type="GO" id="GO:0043190">
    <property type="term" value="C:ATP-binding cassette (ABC) transporter complex"/>
    <property type="evidence" value="ECO:0007669"/>
    <property type="project" value="InterPro"/>
</dbReference>
<dbReference type="InterPro" id="IPR000914">
    <property type="entry name" value="SBP_5_dom"/>
</dbReference>
<feature type="compositionally biased region" description="Low complexity" evidence="4">
    <location>
        <begin position="36"/>
        <end position="49"/>
    </location>
</feature>
<dbReference type="OrthoDB" id="9772924at2"/>
<evidence type="ECO:0000256" key="3">
    <source>
        <dbReference type="ARBA" id="ARBA00022729"/>
    </source>
</evidence>
<dbReference type="GO" id="GO:0015833">
    <property type="term" value="P:peptide transport"/>
    <property type="evidence" value="ECO:0007669"/>
    <property type="project" value="TreeGrafter"/>
</dbReference>
<evidence type="ECO:0000259" key="6">
    <source>
        <dbReference type="Pfam" id="PF00496"/>
    </source>
</evidence>
<accession>A0A2Z6AY14</accession>
<keyword evidence="2" id="KW-0813">Transport</keyword>
<dbReference type="EMBL" id="AP017378">
    <property type="protein sequence ID" value="BBD08046.1"/>
    <property type="molecule type" value="Genomic_DNA"/>
</dbReference>
<evidence type="ECO:0000256" key="4">
    <source>
        <dbReference type="SAM" id="MobiDB-lite"/>
    </source>
</evidence>
<dbReference type="PANTHER" id="PTHR30290:SF38">
    <property type="entry name" value="D,D-DIPEPTIDE-BINDING PERIPLASMIC PROTEIN DDPA-RELATED"/>
    <property type="match status" value="1"/>
</dbReference>
<reference evidence="7 8" key="1">
    <citation type="journal article" date="2018" name="Sci. Adv.">
        <title>Multi-heme cytochromes provide a pathway for survival in energy-limited environments.</title>
        <authorList>
            <person name="Deng X."/>
            <person name="Dohmae N."/>
            <person name="Nealson K.H."/>
            <person name="Hashimoto K."/>
            <person name="Okamoto A."/>
        </authorList>
    </citation>
    <scope>NUCLEOTIDE SEQUENCE [LARGE SCALE GENOMIC DNA]</scope>
    <source>
        <strain evidence="7 8">IS5</strain>
    </source>
</reference>
<proteinExistence type="inferred from homology"/>
<feature type="chain" id="PRO_5016318435" evidence="5">
    <location>
        <begin position="23"/>
        <end position="557"/>
    </location>
</feature>
<keyword evidence="3 5" id="KW-0732">Signal</keyword>
<gene>
    <name evidence="7" type="ORF">DFE_1320</name>
</gene>
<comment type="similarity">
    <text evidence="1">Belongs to the bacterial solute-binding protein 5 family.</text>
</comment>
<sequence>MRRLICLWLTLLFLVASLTGCGSDTDAGKAGSGGDATSSAPASSVPSTPDYGGNYVTGSIGEPSNLIPRLASDSASSEITGLLYVSLLKYNKNLELVPWAAKKFEVLDGGRRLTFELHPGIMWTDGVETTAEDVEYTYKMMVDPKTPTAYAESYKLIKEFKVTGRYTFEVVYEQPYARALSTWGGEILPKHILENENLLETKYSRQPVGNGPYMLKEWKGGSHLILQANPNYFKGRPYFDEVVYRIIPDQATMFLELKARNLDIMGVTPQQYLFQTKGPQWEQDFRKYTYQAFAYTYLGWNLNRPLFQDARVRRALAHAVNREDVIKGVLLGQGSVTSGPYKPGTYWVNDKIEPYPYDVAVAKAMLAEAGWTDSDGDGVLDKDGSPFAFTILTNQGNEQRIKIATIVQSNLKDVGISVKIRTVEWAAFLKEFIDTGNFDALVMGWTTIIDPDLYNVWHSSKAVPGGLNFIGYKNPELDVLLEKGRHLVDRAERKKLYDRAQEILHQDQPYCFLYSPKSLNVVSARIQGIEPAPAGISYNFEEWWIPKALQKNTAMQQ</sequence>
<name>A0A2Z6AY14_9BACT</name>
<dbReference type="PIRSF" id="PIRSF002741">
    <property type="entry name" value="MppA"/>
    <property type="match status" value="1"/>
</dbReference>
<feature type="region of interest" description="Disordered" evidence="4">
    <location>
        <begin position="27"/>
        <end position="49"/>
    </location>
</feature>
<dbReference type="InterPro" id="IPR030678">
    <property type="entry name" value="Peptide/Ni-bd"/>
</dbReference>
<dbReference type="KEGG" id="dfl:DFE_1320"/>
<dbReference type="GO" id="GO:0030288">
    <property type="term" value="C:outer membrane-bounded periplasmic space"/>
    <property type="evidence" value="ECO:0007669"/>
    <property type="project" value="UniProtKB-ARBA"/>
</dbReference>
<dbReference type="SUPFAM" id="SSF53850">
    <property type="entry name" value="Periplasmic binding protein-like II"/>
    <property type="match status" value="1"/>
</dbReference>
<feature type="signal peptide" evidence="5">
    <location>
        <begin position="1"/>
        <end position="22"/>
    </location>
</feature>
<dbReference type="RefSeq" id="WP_126377828.1">
    <property type="nucleotide sequence ID" value="NZ_AP017378.1"/>
</dbReference>
<evidence type="ECO:0000313" key="8">
    <source>
        <dbReference type="Proteomes" id="UP000269883"/>
    </source>
</evidence>
<dbReference type="CDD" id="cd08514">
    <property type="entry name" value="PBP2_AppA_like"/>
    <property type="match status" value="1"/>
</dbReference>
<dbReference type="GO" id="GO:1904680">
    <property type="term" value="F:peptide transmembrane transporter activity"/>
    <property type="evidence" value="ECO:0007669"/>
    <property type="project" value="TreeGrafter"/>
</dbReference>
<dbReference type="AlphaFoldDB" id="A0A2Z6AY14"/>
<evidence type="ECO:0000256" key="1">
    <source>
        <dbReference type="ARBA" id="ARBA00005695"/>
    </source>
</evidence>
<dbReference type="Pfam" id="PF00496">
    <property type="entry name" value="SBP_bac_5"/>
    <property type="match status" value="1"/>
</dbReference>
<dbReference type="FunFam" id="3.10.105.10:FF:000006">
    <property type="entry name" value="Peptide ABC transporter substrate-binding protein"/>
    <property type="match status" value="1"/>
</dbReference>
<dbReference type="Gene3D" id="3.90.76.10">
    <property type="entry name" value="Dipeptide-binding Protein, Domain 1"/>
    <property type="match status" value="1"/>
</dbReference>
<organism evidence="7 8">
    <name type="scientific">Desulfovibrio ferrophilus</name>
    <dbReference type="NCBI Taxonomy" id="241368"/>
    <lineage>
        <taxon>Bacteria</taxon>
        <taxon>Pseudomonadati</taxon>
        <taxon>Thermodesulfobacteriota</taxon>
        <taxon>Desulfovibrionia</taxon>
        <taxon>Desulfovibrionales</taxon>
        <taxon>Desulfovibrionaceae</taxon>
        <taxon>Desulfovibrio</taxon>
    </lineage>
</organism>
<evidence type="ECO:0000256" key="5">
    <source>
        <dbReference type="SAM" id="SignalP"/>
    </source>
</evidence>
<evidence type="ECO:0000313" key="7">
    <source>
        <dbReference type="EMBL" id="BBD08046.1"/>
    </source>
</evidence>